<sequence length="142" mass="16092">EVGCTELDKQPLETCVMAVRCLRPRKVLQKWHRKINLIMKCYAMVSILVVSMVPVLVMARGHQLESIPELSLVLSDGVESVEKTSTTIKVLEKVGAIADVNRVKRSHTIRVAKDTVIYCDGKNVVDDIWNVLDKINEFFERV</sequence>
<keyword evidence="4" id="KW-0472">Membrane</keyword>
<keyword evidence="4" id="KW-0812">Transmembrane</keyword>
<proteinExistence type="inferred from homology"/>
<evidence type="ECO:0000256" key="3">
    <source>
        <dbReference type="ARBA" id="ARBA00023274"/>
    </source>
</evidence>
<keyword evidence="6" id="KW-1185">Reference proteome</keyword>
<keyword evidence="2" id="KW-0689">Ribosomal protein</keyword>
<gene>
    <name evidence="5" type="ORF">KI387_042747</name>
</gene>
<evidence type="ECO:0000256" key="4">
    <source>
        <dbReference type="SAM" id="Phobius"/>
    </source>
</evidence>
<keyword evidence="4" id="KW-1133">Transmembrane helix</keyword>
<dbReference type="PANTHER" id="PTHR19431">
    <property type="entry name" value="60S RIBOSOMAL PROTEIN L4"/>
    <property type="match status" value="1"/>
</dbReference>
<dbReference type="EMBL" id="JAHRHJ020003278">
    <property type="protein sequence ID" value="KAH9292065.1"/>
    <property type="molecule type" value="Genomic_DNA"/>
</dbReference>
<organism evidence="5 6">
    <name type="scientific">Taxus chinensis</name>
    <name type="common">Chinese yew</name>
    <name type="synonym">Taxus wallichiana var. chinensis</name>
    <dbReference type="NCBI Taxonomy" id="29808"/>
    <lineage>
        <taxon>Eukaryota</taxon>
        <taxon>Viridiplantae</taxon>
        <taxon>Streptophyta</taxon>
        <taxon>Embryophyta</taxon>
        <taxon>Tracheophyta</taxon>
        <taxon>Spermatophyta</taxon>
        <taxon>Pinopsida</taxon>
        <taxon>Pinidae</taxon>
        <taxon>Conifers II</taxon>
        <taxon>Cupressales</taxon>
        <taxon>Taxaceae</taxon>
        <taxon>Taxus</taxon>
    </lineage>
</organism>
<protein>
    <submittedName>
        <fullName evidence="5">Uncharacterized protein</fullName>
    </submittedName>
</protein>
<keyword evidence="3" id="KW-0687">Ribonucleoprotein</keyword>
<feature type="transmembrane region" description="Helical" evidence="4">
    <location>
        <begin position="37"/>
        <end position="59"/>
    </location>
</feature>
<name>A0AA38C048_TAXCH</name>
<evidence type="ECO:0000313" key="5">
    <source>
        <dbReference type="EMBL" id="KAH9292065.1"/>
    </source>
</evidence>
<reference evidence="5 6" key="1">
    <citation type="journal article" date="2021" name="Nat. Plants">
        <title>The Taxus genome provides insights into paclitaxel biosynthesis.</title>
        <authorList>
            <person name="Xiong X."/>
            <person name="Gou J."/>
            <person name="Liao Q."/>
            <person name="Li Y."/>
            <person name="Zhou Q."/>
            <person name="Bi G."/>
            <person name="Li C."/>
            <person name="Du R."/>
            <person name="Wang X."/>
            <person name="Sun T."/>
            <person name="Guo L."/>
            <person name="Liang H."/>
            <person name="Lu P."/>
            <person name="Wu Y."/>
            <person name="Zhang Z."/>
            <person name="Ro D.K."/>
            <person name="Shang Y."/>
            <person name="Huang S."/>
            <person name="Yan J."/>
        </authorList>
    </citation>
    <scope>NUCLEOTIDE SEQUENCE [LARGE SCALE GENOMIC DNA]</scope>
    <source>
        <strain evidence="5">Ta-2019</strain>
    </source>
</reference>
<dbReference type="AlphaFoldDB" id="A0AA38C048"/>
<dbReference type="Gene3D" id="3.40.1370.10">
    <property type="match status" value="1"/>
</dbReference>
<comment type="caution">
    <text evidence="5">The sequence shown here is derived from an EMBL/GenBank/DDBJ whole genome shotgun (WGS) entry which is preliminary data.</text>
</comment>
<comment type="similarity">
    <text evidence="1">Belongs to the universal ribosomal protein uL4 family.</text>
</comment>
<accession>A0AA38C048</accession>
<dbReference type="GO" id="GO:1990904">
    <property type="term" value="C:ribonucleoprotein complex"/>
    <property type="evidence" value="ECO:0007669"/>
    <property type="project" value="UniProtKB-KW"/>
</dbReference>
<evidence type="ECO:0000256" key="1">
    <source>
        <dbReference type="ARBA" id="ARBA00010528"/>
    </source>
</evidence>
<evidence type="ECO:0000256" key="2">
    <source>
        <dbReference type="ARBA" id="ARBA00022980"/>
    </source>
</evidence>
<dbReference type="GO" id="GO:0006412">
    <property type="term" value="P:translation"/>
    <property type="evidence" value="ECO:0007669"/>
    <property type="project" value="InterPro"/>
</dbReference>
<dbReference type="GO" id="GO:0003735">
    <property type="term" value="F:structural constituent of ribosome"/>
    <property type="evidence" value="ECO:0007669"/>
    <property type="project" value="InterPro"/>
</dbReference>
<dbReference type="GO" id="GO:0005840">
    <property type="term" value="C:ribosome"/>
    <property type="evidence" value="ECO:0007669"/>
    <property type="project" value="UniProtKB-KW"/>
</dbReference>
<dbReference type="InterPro" id="IPR045240">
    <property type="entry name" value="Ribosomal_uL4_euk/arch"/>
</dbReference>
<feature type="non-terminal residue" evidence="5">
    <location>
        <position position="1"/>
    </location>
</feature>
<dbReference type="SUPFAM" id="SSF52166">
    <property type="entry name" value="Ribosomal protein L4"/>
    <property type="match status" value="1"/>
</dbReference>
<evidence type="ECO:0000313" key="6">
    <source>
        <dbReference type="Proteomes" id="UP000824469"/>
    </source>
</evidence>
<dbReference type="Proteomes" id="UP000824469">
    <property type="component" value="Unassembled WGS sequence"/>
</dbReference>
<dbReference type="InterPro" id="IPR023574">
    <property type="entry name" value="Ribosomal_uL4_dom_sf"/>
</dbReference>